<comment type="caution">
    <text evidence="1">The sequence shown here is derived from an EMBL/GenBank/DDBJ whole genome shotgun (WGS) entry which is preliminary data.</text>
</comment>
<dbReference type="Proteomes" id="UP001174677">
    <property type="component" value="Chromosome 13"/>
</dbReference>
<dbReference type="PANTHER" id="PTHR46250">
    <property type="entry name" value="MYB/SANT-LIKE DNA-BINDING DOMAIN PROTEIN-RELATED"/>
    <property type="match status" value="1"/>
</dbReference>
<protein>
    <submittedName>
        <fullName evidence="1">Uncharacterized protein</fullName>
    </submittedName>
</protein>
<sequence length="130" mass="14939">MMKDKIPNCQMKASPHINLRMKILRGKCHAITEIHPNAVGLRNKPFSFYDELDYIHGKDKATRECAENPTNAIKIFIWRSKNNKAIMNHLPYQLSLEVGSEQEEISPTTTNPSTHAAHTTYVDYQVMEIK</sequence>
<dbReference type="PANTHER" id="PTHR46250:SF15">
    <property type="entry name" value="OS01G0523800 PROTEIN"/>
    <property type="match status" value="1"/>
</dbReference>
<gene>
    <name evidence="1" type="ORF">P3X46_022593</name>
</gene>
<name>A0ABQ9L8D4_HEVBR</name>
<accession>A0ABQ9L8D4</accession>
<organism evidence="1 2">
    <name type="scientific">Hevea brasiliensis</name>
    <name type="common">Para rubber tree</name>
    <name type="synonym">Siphonia brasiliensis</name>
    <dbReference type="NCBI Taxonomy" id="3981"/>
    <lineage>
        <taxon>Eukaryota</taxon>
        <taxon>Viridiplantae</taxon>
        <taxon>Streptophyta</taxon>
        <taxon>Embryophyta</taxon>
        <taxon>Tracheophyta</taxon>
        <taxon>Spermatophyta</taxon>
        <taxon>Magnoliopsida</taxon>
        <taxon>eudicotyledons</taxon>
        <taxon>Gunneridae</taxon>
        <taxon>Pentapetalae</taxon>
        <taxon>rosids</taxon>
        <taxon>fabids</taxon>
        <taxon>Malpighiales</taxon>
        <taxon>Euphorbiaceae</taxon>
        <taxon>Crotonoideae</taxon>
        <taxon>Micrandreae</taxon>
        <taxon>Hevea</taxon>
    </lineage>
</organism>
<evidence type="ECO:0000313" key="2">
    <source>
        <dbReference type="Proteomes" id="UP001174677"/>
    </source>
</evidence>
<evidence type="ECO:0000313" key="1">
    <source>
        <dbReference type="EMBL" id="KAJ9162851.1"/>
    </source>
</evidence>
<dbReference type="EMBL" id="JARPOI010000013">
    <property type="protein sequence ID" value="KAJ9162851.1"/>
    <property type="molecule type" value="Genomic_DNA"/>
</dbReference>
<reference evidence="1" key="1">
    <citation type="journal article" date="2023" name="Plant Biotechnol. J.">
        <title>Chromosome-level wild Hevea brasiliensis genome provides new tools for genomic-assisted breeding and valuable loci to elevate rubber yield.</title>
        <authorList>
            <person name="Cheng H."/>
            <person name="Song X."/>
            <person name="Hu Y."/>
            <person name="Wu T."/>
            <person name="Yang Q."/>
            <person name="An Z."/>
            <person name="Feng S."/>
            <person name="Deng Z."/>
            <person name="Wu W."/>
            <person name="Zeng X."/>
            <person name="Tu M."/>
            <person name="Wang X."/>
            <person name="Huang H."/>
        </authorList>
    </citation>
    <scope>NUCLEOTIDE SEQUENCE</scope>
    <source>
        <strain evidence="1">MT/VB/25A 57/8</strain>
    </source>
</reference>
<keyword evidence="2" id="KW-1185">Reference proteome</keyword>
<proteinExistence type="predicted"/>